<dbReference type="EMBL" id="CAADGH010000028">
    <property type="protein sequence ID" value="VFK75662.1"/>
    <property type="molecule type" value="Genomic_DNA"/>
</dbReference>
<evidence type="ECO:0000256" key="1">
    <source>
        <dbReference type="SAM" id="Phobius"/>
    </source>
</evidence>
<keyword evidence="1" id="KW-0472">Membrane</keyword>
<evidence type="ECO:0000313" key="2">
    <source>
        <dbReference type="EMBL" id="VFK27499.1"/>
    </source>
</evidence>
<reference evidence="3" key="1">
    <citation type="submission" date="2019-02" db="EMBL/GenBank/DDBJ databases">
        <authorList>
            <person name="Gruber-Vodicka R. H."/>
            <person name="Seah K. B. B."/>
        </authorList>
    </citation>
    <scope>NUCLEOTIDE SEQUENCE</scope>
    <source>
        <strain evidence="2">BECK_BZ197</strain>
        <strain evidence="4">BECK_BZ198</strain>
        <strain evidence="3">BECK_BZ199</strain>
    </source>
</reference>
<evidence type="ECO:0000313" key="4">
    <source>
        <dbReference type="EMBL" id="VFK75662.1"/>
    </source>
</evidence>
<sequence>MTALKPILDAFFQHGVFPALILFYASYWLWYFLKRKPLQTGSYDNLVTDLHDRWSATRRI</sequence>
<organism evidence="3">
    <name type="scientific">Candidatus Kentrum sp. MB</name>
    <dbReference type="NCBI Taxonomy" id="2138164"/>
    <lineage>
        <taxon>Bacteria</taxon>
        <taxon>Pseudomonadati</taxon>
        <taxon>Pseudomonadota</taxon>
        <taxon>Gammaproteobacteria</taxon>
        <taxon>Candidatus Kentrum</taxon>
    </lineage>
</organism>
<keyword evidence="1" id="KW-1133">Transmembrane helix</keyword>
<evidence type="ECO:0000313" key="3">
    <source>
        <dbReference type="EMBL" id="VFK32060.1"/>
    </source>
</evidence>
<dbReference type="AlphaFoldDB" id="A0A450XS02"/>
<gene>
    <name evidence="2" type="ORF">BECKMB1821G_GA0114241_102823</name>
    <name evidence="4" type="ORF">BECKMB1821H_GA0114242_102826</name>
    <name evidence="3" type="ORF">BECKMB1821I_GA0114274_102922</name>
</gene>
<dbReference type="EMBL" id="CAADFQ010000029">
    <property type="protein sequence ID" value="VFK32060.1"/>
    <property type="molecule type" value="Genomic_DNA"/>
</dbReference>
<feature type="transmembrane region" description="Helical" evidence="1">
    <location>
        <begin position="12"/>
        <end position="33"/>
    </location>
</feature>
<proteinExistence type="predicted"/>
<dbReference type="EMBL" id="CAADFO010000028">
    <property type="protein sequence ID" value="VFK27499.1"/>
    <property type="molecule type" value="Genomic_DNA"/>
</dbReference>
<keyword evidence="1" id="KW-0812">Transmembrane</keyword>
<protein>
    <submittedName>
        <fullName evidence="3">Uncharacterized protein</fullName>
    </submittedName>
</protein>
<accession>A0A450XS02</accession>
<name>A0A450XS02_9GAMM</name>